<dbReference type="RefSeq" id="WP_278099761.1">
    <property type="nucleotide sequence ID" value="NZ_CP091092.1"/>
</dbReference>
<dbReference type="SUPFAM" id="SSF53098">
    <property type="entry name" value="Ribonuclease H-like"/>
    <property type="match status" value="1"/>
</dbReference>
<keyword evidence="1" id="KW-0540">Nuclease</keyword>
<sequence>MYLFFDVETNGLPRRCYQGPLKNQVVQPRVVQLAFSRYSEEGEEISSYSRIIYPEDFEIPLNVVRVHGITKKRALMEGLPGNEVFASFNAEAKKSECLVAHNFSFDYPVVCAELFRYGLKNEISEKTGICTMRPKPVKDFCALPRKNGGYKVPRLSELHEILFGESFDGAHDAGADVRACARCFFELKERGVL</sequence>
<evidence type="ECO:0000256" key="3">
    <source>
        <dbReference type="ARBA" id="ARBA00022839"/>
    </source>
</evidence>
<feature type="domain" description="Exonuclease" evidence="4">
    <location>
        <begin position="1"/>
        <end position="193"/>
    </location>
</feature>
<dbReference type="PANTHER" id="PTHR30231:SF4">
    <property type="entry name" value="PROTEIN NEN2"/>
    <property type="match status" value="1"/>
</dbReference>
<dbReference type="PANTHER" id="PTHR30231">
    <property type="entry name" value="DNA POLYMERASE III SUBUNIT EPSILON"/>
    <property type="match status" value="1"/>
</dbReference>
<dbReference type="CDD" id="cd06127">
    <property type="entry name" value="DEDDh"/>
    <property type="match status" value="1"/>
</dbReference>
<evidence type="ECO:0000256" key="2">
    <source>
        <dbReference type="ARBA" id="ARBA00022801"/>
    </source>
</evidence>
<evidence type="ECO:0000259" key="4">
    <source>
        <dbReference type="SMART" id="SM00479"/>
    </source>
</evidence>
<organism evidence="5 6">
    <name type="scientific">Methanomicrobium antiquum</name>
    <dbReference type="NCBI Taxonomy" id="487686"/>
    <lineage>
        <taxon>Archaea</taxon>
        <taxon>Methanobacteriati</taxon>
        <taxon>Methanobacteriota</taxon>
        <taxon>Stenosarchaea group</taxon>
        <taxon>Methanomicrobia</taxon>
        <taxon>Methanomicrobiales</taxon>
        <taxon>Methanomicrobiaceae</taxon>
        <taxon>Methanomicrobium</taxon>
    </lineage>
</organism>
<dbReference type="Pfam" id="PF00929">
    <property type="entry name" value="RNase_T"/>
    <property type="match status" value="1"/>
</dbReference>
<dbReference type="InterPro" id="IPR012337">
    <property type="entry name" value="RNaseH-like_sf"/>
</dbReference>
<dbReference type="SMART" id="SM00479">
    <property type="entry name" value="EXOIII"/>
    <property type="match status" value="1"/>
</dbReference>
<dbReference type="Proteomes" id="UP001218895">
    <property type="component" value="Chromosome"/>
</dbReference>
<name>A0AAF0JLQ0_9EURY</name>
<dbReference type="AlphaFoldDB" id="A0AAF0JLQ0"/>
<dbReference type="KEGG" id="manq:L1994_00565"/>
<keyword evidence="2" id="KW-0378">Hydrolase</keyword>
<gene>
    <name evidence="5" type="ORF">L1994_00565</name>
</gene>
<evidence type="ECO:0000313" key="5">
    <source>
        <dbReference type="EMBL" id="WFN36924.1"/>
    </source>
</evidence>
<dbReference type="Gene3D" id="3.30.420.10">
    <property type="entry name" value="Ribonuclease H-like superfamily/Ribonuclease H"/>
    <property type="match status" value="1"/>
</dbReference>
<proteinExistence type="predicted"/>
<keyword evidence="6" id="KW-1185">Reference proteome</keyword>
<accession>A0AAF0JLQ0</accession>
<dbReference type="InterPro" id="IPR036397">
    <property type="entry name" value="RNaseH_sf"/>
</dbReference>
<evidence type="ECO:0000313" key="6">
    <source>
        <dbReference type="Proteomes" id="UP001218895"/>
    </source>
</evidence>
<dbReference type="GeneID" id="79948843"/>
<dbReference type="GO" id="GO:0003676">
    <property type="term" value="F:nucleic acid binding"/>
    <property type="evidence" value="ECO:0007669"/>
    <property type="project" value="InterPro"/>
</dbReference>
<keyword evidence="3 5" id="KW-0269">Exonuclease</keyword>
<protein>
    <submittedName>
        <fullName evidence="5">3'-5' exonuclease</fullName>
    </submittedName>
</protein>
<dbReference type="InterPro" id="IPR013520">
    <property type="entry name" value="Ribonucl_H"/>
</dbReference>
<dbReference type="GO" id="GO:0008408">
    <property type="term" value="F:3'-5' exonuclease activity"/>
    <property type="evidence" value="ECO:0007669"/>
    <property type="project" value="TreeGrafter"/>
</dbReference>
<evidence type="ECO:0000256" key="1">
    <source>
        <dbReference type="ARBA" id="ARBA00022722"/>
    </source>
</evidence>
<dbReference type="EMBL" id="CP091092">
    <property type="protein sequence ID" value="WFN36924.1"/>
    <property type="molecule type" value="Genomic_DNA"/>
</dbReference>
<reference evidence="5" key="1">
    <citation type="submission" date="2022-01" db="EMBL/GenBank/DDBJ databases">
        <title>Complete genome of Methanomicrobium antiquum DSM 21220.</title>
        <authorList>
            <person name="Chen S.-C."/>
            <person name="You Y.-T."/>
            <person name="Zhou Y.-Z."/>
            <person name="Lai M.-C."/>
        </authorList>
    </citation>
    <scope>NUCLEOTIDE SEQUENCE</scope>
    <source>
        <strain evidence="5">DSM 21220</strain>
    </source>
</reference>